<dbReference type="AlphaFoldDB" id="A0A2S7N2Z2"/>
<keyword evidence="2 6" id="KW-0132">Cell division</keyword>
<organism evidence="9 10">
    <name type="scientific">Pradoshia eiseniae</name>
    <dbReference type="NCBI Taxonomy" id="2064768"/>
    <lineage>
        <taxon>Bacteria</taxon>
        <taxon>Bacillati</taxon>
        <taxon>Bacillota</taxon>
        <taxon>Bacilli</taxon>
        <taxon>Bacillales</taxon>
        <taxon>Bacillaceae</taxon>
        <taxon>Pradoshia</taxon>
    </lineage>
</organism>
<dbReference type="EMBL" id="PKOZ01000001">
    <property type="protein sequence ID" value="PQD96365.1"/>
    <property type="molecule type" value="Genomic_DNA"/>
</dbReference>
<feature type="domain" description="Septum formation inhibitor MinC C-terminal" evidence="7">
    <location>
        <begin position="113"/>
        <end position="209"/>
    </location>
</feature>
<comment type="function">
    <text evidence="6">Cell division inhibitor that blocks the formation of polar Z ring septums. Rapidly oscillates between the poles of the cell to destabilize FtsZ filaments that have formed before they mature into polar Z rings. Prevents FtsZ polymerization.</text>
</comment>
<dbReference type="GO" id="GO:0000902">
    <property type="term" value="P:cell morphogenesis"/>
    <property type="evidence" value="ECO:0007669"/>
    <property type="project" value="InterPro"/>
</dbReference>
<dbReference type="OrthoDB" id="9790810at2"/>
<dbReference type="PANTHER" id="PTHR34108:SF1">
    <property type="entry name" value="SEPTUM SITE-DETERMINING PROTEIN MINC"/>
    <property type="match status" value="1"/>
</dbReference>
<dbReference type="Proteomes" id="UP000239663">
    <property type="component" value="Unassembled WGS sequence"/>
</dbReference>
<dbReference type="InterPro" id="IPR013033">
    <property type="entry name" value="MinC"/>
</dbReference>
<comment type="caution">
    <text evidence="9">The sequence shown here is derived from an EMBL/GenBank/DDBJ whole genome shotgun (WGS) entry which is preliminary data.</text>
</comment>
<dbReference type="InterPro" id="IPR016098">
    <property type="entry name" value="CAP/MinC_C"/>
</dbReference>
<evidence type="ECO:0000313" key="9">
    <source>
        <dbReference type="EMBL" id="PQD96365.1"/>
    </source>
</evidence>
<dbReference type="GO" id="GO:0000917">
    <property type="term" value="P:division septum assembly"/>
    <property type="evidence" value="ECO:0007669"/>
    <property type="project" value="UniProtKB-KW"/>
</dbReference>
<gene>
    <name evidence="6" type="primary">minC</name>
    <name evidence="9" type="ORF">CYL18_00245</name>
</gene>
<keyword evidence="4 6" id="KW-0131">Cell cycle</keyword>
<dbReference type="GO" id="GO:1901891">
    <property type="term" value="P:regulation of cell septum assembly"/>
    <property type="evidence" value="ECO:0007669"/>
    <property type="project" value="InterPro"/>
</dbReference>
<dbReference type="HAMAP" id="MF_00267">
    <property type="entry name" value="MinC"/>
    <property type="match status" value="1"/>
</dbReference>
<protein>
    <recommendedName>
        <fullName evidence="6">Probable septum site-determining protein MinC</fullName>
    </recommendedName>
</protein>
<reference evidence="9 10" key="1">
    <citation type="submission" date="2017-12" db="EMBL/GenBank/DDBJ databases">
        <title>Taxonomic description and draft genome of Pradoshia cofamensis Gen. nov., sp. nov., a thermotolerant bacillale isolated from anterior gut of earthworm Eisenia fetida.</title>
        <authorList>
            <person name="Saha T."/>
            <person name="Chakraborty R."/>
        </authorList>
    </citation>
    <scope>NUCLEOTIDE SEQUENCE [LARGE SCALE GENOMIC DNA]</scope>
    <source>
        <strain evidence="9 10">EAG3</strain>
    </source>
</reference>
<dbReference type="Gene3D" id="3.30.160.540">
    <property type="match status" value="1"/>
</dbReference>
<evidence type="ECO:0000256" key="5">
    <source>
        <dbReference type="ARBA" id="ARBA00046874"/>
    </source>
</evidence>
<accession>A0A2S7N2Z2</accession>
<comment type="subunit">
    <text evidence="5 6">Interacts with MinD and FtsZ.</text>
</comment>
<keyword evidence="3 6" id="KW-0717">Septation</keyword>
<feature type="domain" description="Septum site-determining protein MinC N-terminal" evidence="8">
    <location>
        <begin position="9"/>
        <end position="89"/>
    </location>
</feature>
<evidence type="ECO:0000313" key="10">
    <source>
        <dbReference type="Proteomes" id="UP000239663"/>
    </source>
</evidence>
<evidence type="ECO:0000259" key="7">
    <source>
        <dbReference type="Pfam" id="PF03775"/>
    </source>
</evidence>
<name>A0A2S7N2Z2_9BACI</name>
<comment type="similarity">
    <text evidence="1 6">Belongs to the MinC family.</text>
</comment>
<dbReference type="NCBIfam" id="TIGR01222">
    <property type="entry name" value="minC"/>
    <property type="match status" value="1"/>
</dbReference>
<proteinExistence type="inferred from homology"/>
<dbReference type="Pfam" id="PF22642">
    <property type="entry name" value="MinC_N_1"/>
    <property type="match status" value="1"/>
</dbReference>
<dbReference type="SUPFAM" id="SSF63848">
    <property type="entry name" value="Cell-division inhibitor MinC, C-terminal domain"/>
    <property type="match status" value="1"/>
</dbReference>
<evidence type="ECO:0000259" key="8">
    <source>
        <dbReference type="Pfam" id="PF22642"/>
    </source>
</evidence>
<evidence type="ECO:0000256" key="6">
    <source>
        <dbReference type="HAMAP-Rule" id="MF_00267"/>
    </source>
</evidence>
<dbReference type="Gene3D" id="2.160.20.70">
    <property type="match status" value="1"/>
</dbReference>
<sequence>MGKKTVQHVMIKGSKQGLTIVIDDTASFSEALRDLDEKLSIHNQHLANNEPTSSIHVTIHTGNRYLADEQAARLIELVEKKGYMTVKNVESNVILLEESKRMAEEVAVTKEMKIVRSGQVLEAKGDLLLVGDVNPGGTVKAGGNIFVMGTLRGRAEAGIYGNKDCVVSASVFKPALITIGDILYNSFDHHEQDDQMMACAYVDQSNEIIFDRLQVLSKVRPNISLFEEGV</sequence>
<dbReference type="InterPro" id="IPR005526">
    <property type="entry name" value="Septum_form_inhib_MinC_C"/>
</dbReference>
<evidence type="ECO:0000256" key="4">
    <source>
        <dbReference type="ARBA" id="ARBA00023306"/>
    </source>
</evidence>
<evidence type="ECO:0000256" key="1">
    <source>
        <dbReference type="ARBA" id="ARBA00006291"/>
    </source>
</evidence>
<evidence type="ECO:0000256" key="3">
    <source>
        <dbReference type="ARBA" id="ARBA00023210"/>
    </source>
</evidence>
<keyword evidence="10" id="KW-1185">Reference proteome</keyword>
<evidence type="ECO:0000256" key="2">
    <source>
        <dbReference type="ARBA" id="ARBA00022618"/>
    </source>
</evidence>
<dbReference type="RefSeq" id="WP_104847467.1">
    <property type="nucleotide sequence ID" value="NZ_PKOZ01000001.1"/>
</dbReference>
<dbReference type="InterPro" id="IPR055219">
    <property type="entry name" value="MinC_N_1"/>
</dbReference>
<dbReference type="InterPro" id="IPR036145">
    <property type="entry name" value="MinC_C_sf"/>
</dbReference>
<dbReference type="Pfam" id="PF03775">
    <property type="entry name" value="MinC_C"/>
    <property type="match status" value="1"/>
</dbReference>
<dbReference type="PANTHER" id="PTHR34108">
    <property type="entry name" value="SEPTUM SITE-DETERMINING PROTEIN MINC"/>
    <property type="match status" value="1"/>
</dbReference>